<dbReference type="EMBL" id="CAJNYD010001369">
    <property type="protein sequence ID" value="CAF3332857.1"/>
    <property type="molecule type" value="Genomic_DNA"/>
</dbReference>
<dbReference type="Proteomes" id="UP000663825">
    <property type="component" value="Unassembled WGS sequence"/>
</dbReference>
<evidence type="ECO:0000313" key="5">
    <source>
        <dbReference type="EMBL" id="CAF4435264.1"/>
    </source>
</evidence>
<comment type="caution">
    <text evidence="3">The sequence shown here is derived from an EMBL/GenBank/DDBJ whole genome shotgun (WGS) entry which is preliminary data.</text>
</comment>
<organism evidence="3 7">
    <name type="scientific">Rotaria socialis</name>
    <dbReference type="NCBI Taxonomy" id="392032"/>
    <lineage>
        <taxon>Eukaryota</taxon>
        <taxon>Metazoa</taxon>
        <taxon>Spiralia</taxon>
        <taxon>Gnathifera</taxon>
        <taxon>Rotifera</taxon>
        <taxon>Eurotatoria</taxon>
        <taxon>Bdelloidea</taxon>
        <taxon>Philodinida</taxon>
        <taxon>Philodinidae</taxon>
        <taxon>Rotaria</taxon>
    </lineage>
</organism>
<dbReference type="EMBL" id="CAJNYT010000460">
    <property type="protein sequence ID" value="CAF3351049.1"/>
    <property type="molecule type" value="Genomic_DNA"/>
</dbReference>
<dbReference type="PANTHER" id="PTHR15907">
    <property type="entry name" value="DUF614 FAMILY PROTEIN-RELATED"/>
    <property type="match status" value="1"/>
</dbReference>
<dbReference type="AlphaFoldDB" id="A0A817W4G1"/>
<evidence type="ECO:0000313" key="3">
    <source>
        <dbReference type="EMBL" id="CAF3351049.1"/>
    </source>
</evidence>
<evidence type="ECO:0000313" key="4">
    <source>
        <dbReference type="EMBL" id="CAF3460894.1"/>
    </source>
</evidence>
<dbReference type="InterPro" id="IPR006461">
    <property type="entry name" value="PLAC_motif_containing"/>
</dbReference>
<dbReference type="Proteomes" id="UP000663848">
    <property type="component" value="Unassembled WGS sequence"/>
</dbReference>
<evidence type="ECO:0000313" key="2">
    <source>
        <dbReference type="EMBL" id="CAF3332857.1"/>
    </source>
</evidence>
<evidence type="ECO:0000313" key="7">
    <source>
        <dbReference type="Proteomes" id="UP000663872"/>
    </source>
</evidence>
<name>A0A817W4G1_9BILA</name>
<evidence type="ECO:0000256" key="1">
    <source>
        <dbReference type="ARBA" id="ARBA00009024"/>
    </source>
</evidence>
<reference evidence="3" key="1">
    <citation type="submission" date="2021-02" db="EMBL/GenBank/DDBJ databases">
        <authorList>
            <person name="Nowell W R."/>
        </authorList>
    </citation>
    <scope>NUCLEOTIDE SEQUENCE</scope>
</reference>
<dbReference type="Proteomes" id="UP000663872">
    <property type="component" value="Unassembled WGS sequence"/>
</dbReference>
<dbReference type="OrthoDB" id="1045822at2759"/>
<sequence length="121" mass="13678">MPNNQPIIIQPGASNKLLTFNNDWHQTLFGSCKPCPQSAFAYFCTPCYIAKLLDRSGEHFLTNCINPCSLMVLRTKIRTAFHIRGSLLEDCYKTMCCTTSCAAMQIEKELDYQGIPNKNPH</sequence>
<dbReference type="Pfam" id="PF04749">
    <property type="entry name" value="PLAC8"/>
    <property type="match status" value="1"/>
</dbReference>
<dbReference type="Proteomes" id="UP000663851">
    <property type="component" value="Unassembled WGS sequence"/>
</dbReference>
<evidence type="ECO:0000313" key="6">
    <source>
        <dbReference type="EMBL" id="CAF4457961.1"/>
    </source>
</evidence>
<dbReference type="EMBL" id="CAJOBR010000061">
    <property type="protein sequence ID" value="CAF4457961.1"/>
    <property type="molecule type" value="Genomic_DNA"/>
</dbReference>
<dbReference type="EMBL" id="CAJNXB010005979">
    <property type="protein sequence ID" value="CAF3460894.1"/>
    <property type="molecule type" value="Genomic_DNA"/>
</dbReference>
<dbReference type="Proteomes" id="UP000663833">
    <property type="component" value="Unassembled WGS sequence"/>
</dbReference>
<comment type="similarity">
    <text evidence="1">Belongs to the cornifelin family.</text>
</comment>
<accession>A0A817W4G1</accession>
<gene>
    <name evidence="3" type="ORF">GRG538_LOCUS5527</name>
    <name evidence="5" type="ORF">HFQ381_LOCUS22678</name>
    <name evidence="2" type="ORF">LUA448_LOCUS11323</name>
    <name evidence="6" type="ORF">QYT958_LOCUS1172</name>
    <name evidence="4" type="ORF">TIS948_LOCUS32632</name>
</gene>
<dbReference type="EMBL" id="CAJOBO010002166">
    <property type="protein sequence ID" value="CAF4435264.1"/>
    <property type="molecule type" value="Genomic_DNA"/>
</dbReference>
<proteinExistence type="inferred from homology"/>
<protein>
    <submittedName>
        <fullName evidence="3">Uncharacterized protein</fullName>
    </submittedName>
</protein>